<evidence type="ECO:0000256" key="2">
    <source>
        <dbReference type="ARBA" id="ARBA00022679"/>
    </source>
</evidence>
<comment type="cofactor">
    <cofactor evidence="6">
        <name>Mg(2+)</name>
        <dbReference type="ChEBI" id="CHEBI:18420"/>
    </cofactor>
    <cofactor evidence="6">
        <name>Mn(2+)</name>
        <dbReference type="ChEBI" id="CHEBI:29035"/>
    </cofactor>
    <text evidence="6">Mg(2+). Can also accept Mn(2+).</text>
</comment>
<dbReference type="InterPro" id="IPR000890">
    <property type="entry name" value="Aliphatic_acid_kin_short-chain"/>
</dbReference>
<name>A0A1G9H8J7_9BACT</name>
<dbReference type="GO" id="GO:0005524">
    <property type="term" value="F:ATP binding"/>
    <property type="evidence" value="ECO:0007669"/>
    <property type="project" value="UniProtKB-KW"/>
</dbReference>
<keyword evidence="9" id="KW-1185">Reference proteome</keyword>
<feature type="binding site" evidence="6">
    <location>
        <position position="14"/>
    </location>
    <ligand>
        <name>ATP</name>
        <dbReference type="ChEBI" id="CHEBI:30616"/>
    </ligand>
</feature>
<comment type="catalytic activity">
    <reaction evidence="6">
        <text>acetate + ATP = acetyl phosphate + ADP</text>
        <dbReference type="Rhea" id="RHEA:11352"/>
        <dbReference type="ChEBI" id="CHEBI:22191"/>
        <dbReference type="ChEBI" id="CHEBI:30089"/>
        <dbReference type="ChEBI" id="CHEBI:30616"/>
        <dbReference type="ChEBI" id="CHEBI:456216"/>
        <dbReference type="EC" id="2.7.2.1"/>
    </reaction>
</comment>
<dbReference type="Gene3D" id="3.30.420.40">
    <property type="match status" value="2"/>
</dbReference>
<proteinExistence type="inferred from homology"/>
<gene>
    <name evidence="6" type="primary">ackA</name>
    <name evidence="8" type="ORF">SAMN05660337_2051</name>
</gene>
<dbReference type="PANTHER" id="PTHR21060:SF15">
    <property type="entry name" value="ACETATE KINASE-RELATED"/>
    <property type="match status" value="1"/>
</dbReference>
<sequence>MKILVINAGSSSIKYQLLDMTSGNPLASGIVERIGEEMGSLTHKAFLGTPKEFKEAIECAFPTHKEGMHEVVRLLTDPEKGVIKDSSEIAGIGHRIVHGGELFSKPVEVDAEVLQGIRDVIPLAPLHNPGHVIGIEVATELFPGVRQVVVFDTAFHQTMEPKAFMYGIPYEYYEEFALRRYGAHGTSHKYVAREAAKVLGKPLEECNLVTVHLGNGASLSAVKKGKCSDTSMGLTPLGGIIMGTRCGDLDPAIVGFISDKKDMSAAEVVTMFTNESGLKGICGSNDLRDIHSRIEKGDERAELALDMATHRVRQFIGSYFFELGKVDAIVFTAGIGENDPEYRARTCSDLENFGIIMDSDKNWNWDRTPSAISADDSPVKVFVIATNEELEIANDTVAVLGL</sequence>
<keyword evidence="5 6" id="KW-0067">ATP-binding</keyword>
<dbReference type="Proteomes" id="UP000199053">
    <property type="component" value="Unassembled WGS sequence"/>
</dbReference>
<feature type="site" description="Transition state stabilizer" evidence="6">
    <location>
        <position position="184"/>
    </location>
</feature>
<feature type="active site" description="Proton donor/acceptor" evidence="6">
    <location>
        <position position="152"/>
    </location>
</feature>
<comment type="subunit">
    <text evidence="6">Homodimer.</text>
</comment>
<evidence type="ECO:0000256" key="7">
    <source>
        <dbReference type="RuleBase" id="RU003835"/>
    </source>
</evidence>
<dbReference type="Pfam" id="PF00871">
    <property type="entry name" value="Acetate_kinase"/>
    <property type="match status" value="1"/>
</dbReference>
<evidence type="ECO:0000256" key="1">
    <source>
        <dbReference type="ARBA" id="ARBA00008748"/>
    </source>
</evidence>
<evidence type="ECO:0000313" key="8">
    <source>
        <dbReference type="EMBL" id="SDL09209.1"/>
    </source>
</evidence>
<feature type="site" description="Transition state stabilizer" evidence="6">
    <location>
        <position position="245"/>
    </location>
</feature>
<dbReference type="NCBIfam" id="TIGR00016">
    <property type="entry name" value="ackA"/>
    <property type="match status" value="1"/>
</dbReference>
<dbReference type="PIRSF" id="PIRSF000722">
    <property type="entry name" value="Acetate_prop_kin"/>
    <property type="match status" value="1"/>
</dbReference>
<comment type="function">
    <text evidence="6">Catalyzes the formation of acetyl phosphate from acetate and ATP. Can also catalyze the reverse reaction.</text>
</comment>
<protein>
    <recommendedName>
        <fullName evidence="6">Acetate kinase</fullName>
        <ecNumber evidence="6">2.7.2.1</ecNumber>
    </recommendedName>
    <alternativeName>
        <fullName evidence="6">Acetokinase</fullName>
    </alternativeName>
</protein>
<feature type="binding site" evidence="6">
    <location>
        <begin position="334"/>
        <end position="338"/>
    </location>
    <ligand>
        <name>ATP</name>
        <dbReference type="ChEBI" id="CHEBI:30616"/>
    </ligand>
</feature>
<dbReference type="PROSITE" id="PS01076">
    <property type="entry name" value="ACETATE_KINASE_2"/>
    <property type="match status" value="1"/>
</dbReference>
<dbReference type="RefSeq" id="WP_092160779.1">
    <property type="nucleotide sequence ID" value="NZ_FNGA01000003.1"/>
</dbReference>
<dbReference type="GO" id="GO:0005737">
    <property type="term" value="C:cytoplasm"/>
    <property type="evidence" value="ECO:0007669"/>
    <property type="project" value="UniProtKB-SubCell"/>
</dbReference>
<dbReference type="PANTHER" id="PTHR21060">
    <property type="entry name" value="ACETATE KINASE"/>
    <property type="match status" value="1"/>
</dbReference>
<keyword evidence="4 6" id="KW-0418">Kinase</keyword>
<dbReference type="EMBL" id="FNGA01000003">
    <property type="protein sequence ID" value="SDL09209.1"/>
    <property type="molecule type" value="Genomic_DNA"/>
</dbReference>
<dbReference type="GO" id="GO:0008776">
    <property type="term" value="F:acetate kinase activity"/>
    <property type="evidence" value="ECO:0007669"/>
    <property type="project" value="UniProtKB-UniRule"/>
</dbReference>
<dbReference type="HAMAP" id="MF_00020">
    <property type="entry name" value="Acetate_kinase"/>
    <property type="match status" value="1"/>
</dbReference>
<accession>A0A1G9H8J7</accession>
<reference evidence="9" key="1">
    <citation type="submission" date="2016-10" db="EMBL/GenBank/DDBJ databases">
        <authorList>
            <person name="Varghese N."/>
            <person name="Submissions S."/>
        </authorList>
    </citation>
    <scope>NUCLEOTIDE SEQUENCE [LARGE SCALE GENOMIC DNA]</scope>
    <source>
        <strain evidence="9">DSM 16995</strain>
    </source>
</reference>
<dbReference type="SUPFAM" id="SSF53067">
    <property type="entry name" value="Actin-like ATPase domain"/>
    <property type="match status" value="2"/>
</dbReference>
<dbReference type="InterPro" id="IPR043129">
    <property type="entry name" value="ATPase_NBD"/>
</dbReference>
<feature type="binding site" evidence="6">
    <location>
        <position position="95"/>
    </location>
    <ligand>
        <name>substrate</name>
    </ligand>
</feature>
<evidence type="ECO:0000256" key="6">
    <source>
        <dbReference type="HAMAP-Rule" id="MF_00020"/>
    </source>
</evidence>
<comment type="pathway">
    <text evidence="6">Metabolic intermediate biosynthesis; acetyl-CoA biosynthesis; acetyl-CoA from acetate: step 1/2.</text>
</comment>
<evidence type="ECO:0000256" key="3">
    <source>
        <dbReference type="ARBA" id="ARBA00022741"/>
    </source>
</evidence>
<keyword evidence="2 6" id="KW-0808">Transferase</keyword>
<dbReference type="OrthoDB" id="9802453at2"/>
<dbReference type="PRINTS" id="PR00471">
    <property type="entry name" value="ACETATEKNASE"/>
</dbReference>
<dbReference type="UniPathway" id="UPA00340">
    <property type="reaction ID" value="UER00458"/>
</dbReference>
<keyword evidence="3 6" id="KW-0547">Nucleotide-binding</keyword>
<dbReference type="GO" id="GO:0006085">
    <property type="term" value="P:acetyl-CoA biosynthetic process"/>
    <property type="evidence" value="ECO:0007669"/>
    <property type="project" value="UniProtKB-UniRule"/>
</dbReference>
<feature type="binding site" evidence="6">
    <location>
        <begin position="286"/>
        <end position="288"/>
    </location>
    <ligand>
        <name>ATP</name>
        <dbReference type="ChEBI" id="CHEBI:30616"/>
    </ligand>
</feature>
<dbReference type="GO" id="GO:0000287">
    <property type="term" value="F:magnesium ion binding"/>
    <property type="evidence" value="ECO:0007669"/>
    <property type="project" value="UniProtKB-UniRule"/>
</dbReference>
<organism evidence="8 9">
    <name type="scientific">Maridesulfovibrio ferrireducens</name>
    <dbReference type="NCBI Taxonomy" id="246191"/>
    <lineage>
        <taxon>Bacteria</taxon>
        <taxon>Pseudomonadati</taxon>
        <taxon>Thermodesulfobacteriota</taxon>
        <taxon>Desulfovibrionia</taxon>
        <taxon>Desulfovibrionales</taxon>
        <taxon>Desulfovibrionaceae</taxon>
        <taxon>Maridesulfovibrio</taxon>
    </lineage>
</organism>
<dbReference type="InterPro" id="IPR023865">
    <property type="entry name" value="Aliphatic_acid_kinase_CS"/>
</dbReference>
<evidence type="ECO:0000256" key="4">
    <source>
        <dbReference type="ARBA" id="ARBA00022777"/>
    </source>
</evidence>
<keyword evidence="6" id="KW-0963">Cytoplasm</keyword>
<feature type="binding site" evidence="6">
    <location>
        <position position="7"/>
    </location>
    <ligand>
        <name>Mg(2+)</name>
        <dbReference type="ChEBI" id="CHEBI:18420"/>
    </ligand>
</feature>
<dbReference type="EC" id="2.7.2.1" evidence="6"/>
<dbReference type="STRING" id="246191.SAMN05660337_2051"/>
<comment type="similarity">
    <text evidence="1 6 7">Belongs to the acetokinase family.</text>
</comment>
<evidence type="ECO:0000313" key="9">
    <source>
        <dbReference type="Proteomes" id="UP000199053"/>
    </source>
</evidence>
<dbReference type="AlphaFoldDB" id="A0A1G9H8J7"/>
<comment type="subcellular location">
    <subcellularLocation>
        <location evidence="6">Cytoplasm</location>
    </subcellularLocation>
</comment>
<feature type="binding site" evidence="6">
    <location>
        <begin position="212"/>
        <end position="216"/>
    </location>
    <ligand>
        <name>ATP</name>
        <dbReference type="ChEBI" id="CHEBI:30616"/>
    </ligand>
</feature>
<feature type="binding site" evidence="6">
    <location>
        <position position="388"/>
    </location>
    <ligand>
        <name>Mg(2+)</name>
        <dbReference type="ChEBI" id="CHEBI:18420"/>
    </ligand>
</feature>
<dbReference type="InterPro" id="IPR004372">
    <property type="entry name" value="Ac/propionate_kinase"/>
</dbReference>
<keyword evidence="6" id="KW-0460">Magnesium</keyword>
<evidence type="ECO:0000256" key="5">
    <source>
        <dbReference type="ARBA" id="ARBA00022840"/>
    </source>
</evidence>
<dbReference type="GO" id="GO:0006083">
    <property type="term" value="P:acetate metabolic process"/>
    <property type="evidence" value="ECO:0007669"/>
    <property type="project" value="TreeGrafter"/>
</dbReference>
<dbReference type="CDD" id="cd24010">
    <property type="entry name" value="ASKHA_NBD_AcK_PK"/>
    <property type="match status" value="1"/>
</dbReference>
<dbReference type="PROSITE" id="PS01075">
    <property type="entry name" value="ACETATE_KINASE_1"/>
    <property type="match status" value="1"/>
</dbReference>
<keyword evidence="6" id="KW-0479">Metal-binding</keyword>